<keyword evidence="1" id="KW-0808">Transferase</keyword>
<gene>
    <name evidence="4" type="ORF">JMN32_18665</name>
</gene>
<dbReference type="SUPFAM" id="SSF53756">
    <property type="entry name" value="UDP-Glycosyltransferase/glycogen phosphorylase"/>
    <property type="match status" value="1"/>
</dbReference>
<dbReference type="PANTHER" id="PTHR46401">
    <property type="entry name" value="GLYCOSYLTRANSFERASE WBBK-RELATED"/>
    <property type="match status" value="1"/>
</dbReference>
<feature type="domain" description="Glycosyl transferase family 1" evidence="2">
    <location>
        <begin position="237"/>
        <end position="386"/>
    </location>
</feature>
<evidence type="ECO:0000313" key="4">
    <source>
        <dbReference type="EMBL" id="MBL6448343.1"/>
    </source>
</evidence>
<dbReference type="GO" id="GO:0009103">
    <property type="term" value="P:lipopolysaccharide biosynthetic process"/>
    <property type="evidence" value="ECO:0007669"/>
    <property type="project" value="TreeGrafter"/>
</dbReference>
<keyword evidence="5" id="KW-1185">Reference proteome</keyword>
<protein>
    <submittedName>
        <fullName evidence="4">Glycosyltransferase family 4 protein</fullName>
    </submittedName>
</protein>
<dbReference type="InterPro" id="IPR001296">
    <property type="entry name" value="Glyco_trans_1"/>
</dbReference>
<dbReference type="Gene3D" id="3.40.50.2000">
    <property type="entry name" value="Glycogen Phosphorylase B"/>
    <property type="match status" value="2"/>
</dbReference>
<accession>A0A937G1H8</accession>
<evidence type="ECO:0000256" key="1">
    <source>
        <dbReference type="ARBA" id="ARBA00022679"/>
    </source>
</evidence>
<dbReference type="InterPro" id="IPR028098">
    <property type="entry name" value="Glyco_trans_4-like_N"/>
</dbReference>
<proteinExistence type="predicted"/>
<organism evidence="4 5">
    <name type="scientific">Fulvivirga marina</name>
    <dbReference type="NCBI Taxonomy" id="2494733"/>
    <lineage>
        <taxon>Bacteria</taxon>
        <taxon>Pseudomonadati</taxon>
        <taxon>Bacteroidota</taxon>
        <taxon>Cytophagia</taxon>
        <taxon>Cytophagales</taxon>
        <taxon>Fulvivirgaceae</taxon>
        <taxon>Fulvivirga</taxon>
    </lineage>
</organism>
<dbReference type="GO" id="GO:0016757">
    <property type="term" value="F:glycosyltransferase activity"/>
    <property type="evidence" value="ECO:0007669"/>
    <property type="project" value="InterPro"/>
</dbReference>
<evidence type="ECO:0000259" key="3">
    <source>
        <dbReference type="Pfam" id="PF13439"/>
    </source>
</evidence>
<dbReference type="Pfam" id="PF00534">
    <property type="entry name" value="Glycos_transf_1"/>
    <property type="match status" value="1"/>
</dbReference>
<comment type="caution">
    <text evidence="4">The sequence shown here is derived from an EMBL/GenBank/DDBJ whole genome shotgun (WGS) entry which is preliminary data.</text>
</comment>
<sequence length="425" mass="48563">MKKVLIITYYWPPSGGSGVQRWLKFAKYLPQHGWEPVIFTPENPSFEVEDASLVADVSKDIEVVKLPIWEPYVFVNKIKNKNSKQSDLVKKKDKGLLTKMVLWLRGNLFIPDPRVFWVKPAVKVLQDFVSTNNIDVIVTTGPPHSMHLIGLQLKHRTGVKWLADFRDPWSTWSLFDNFYLTSWVRKRHRKLESKVLKYADVVTTVSKYCAKEISELGNREVKVITNGFDDADFQNIERRKPEEFIIRHIGLIDEVRPQSFLTAVKQLTSEGLKLQVEFIGSINQALKHEVQEDPLLKNVISFVSYIPHEQVLKLYQQTAVLLLITLNSQNDQGTLPGKFFEYLASGRPILAIGPTDGDLSEALRNCNAGNIAEFDDVEAIKSYIRNYYVLHQQNALEINTSEEIACYSRSKLTEGLAKILNNMGA</sequence>
<feature type="domain" description="Glycosyltransferase subfamily 4-like N-terminal" evidence="3">
    <location>
        <begin position="23"/>
        <end position="230"/>
    </location>
</feature>
<dbReference type="Proteomes" id="UP000614216">
    <property type="component" value="Unassembled WGS sequence"/>
</dbReference>
<evidence type="ECO:0000313" key="5">
    <source>
        <dbReference type="Proteomes" id="UP000614216"/>
    </source>
</evidence>
<dbReference type="Pfam" id="PF13439">
    <property type="entry name" value="Glyco_transf_4"/>
    <property type="match status" value="1"/>
</dbReference>
<name>A0A937G1H8_9BACT</name>
<dbReference type="RefSeq" id="WP_202857882.1">
    <property type="nucleotide sequence ID" value="NZ_JAEUGD010000061.1"/>
</dbReference>
<dbReference type="CDD" id="cd03794">
    <property type="entry name" value="GT4_WbuB-like"/>
    <property type="match status" value="1"/>
</dbReference>
<dbReference type="AlphaFoldDB" id="A0A937G1H8"/>
<reference evidence="4" key="1">
    <citation type="submission" date="2021-01" db="EMBL/GenBank/DDBJ databases">
        <title>Fulvivirga kasyanovii gen. nov., sp nov., a novel member of the phylum Bacteroidetes isolated from seawater in a mussel farm.</title>
        <authorList>
            <person name="Zhao L.-H."/>
            <person name="Wang Z.-J."/>
        </authorList>
    </citation>
    <scope>NUCLEOTIDE SEQUENCE</scope>
    <source>
        <strain evidence="4">29W222</strain>
    </source>
</reference>
<dbReference type="PANTHER" id="PTHR46401:SF2">
    <property type="entry name" value="GLYCOSYLTRANSFERASE WBBK-RELATED"/>
    <property type="match status" value="1"/>
</dbReference>
<dbReference type="EMBL" id="JAEUGD010000061">
    <property type="protein sequence ID" value="MBL6448343.1"/>
    <property type="molecule type" value="Genomic_DNA"/>
</dbReference>
<evidence type="ECO:0000259" key="2">
    <source>
        <dbReference type="Pfam" id="PF00534"/>
    </source>
</evidence>